<comment type="similarity">
    <text evidence="1">Belongs to the Mg-chelatase subunits D/I family. ComM subfamily.</text>
</comment>
<protein>
    <submittedName>
        <fullName evidence="5">Sigma 54 interacting domain-containing protein</fullName>
    </submittedName>
</protein>
<dbReference type="Pfam" id="PF13335">
    <property type="entry name" value="Mg_chelatase_C"/>
    <property type="match status" value="1"/>
</dbReference>
<evidence type="ECO:0000256" key="3">
    <source>
        <dbReference type="ARBA" id="ARBA00022840"/>
    </source>
</evidence>
<sequence length="539" mass="58535">MGEVFFVMYGKVVSACLHGVEGKLVEVEVDLSNGLPQMSIVGLPDSAIKESMERVRAAIKNCGFVFPLQRITVNLAPADVRKEGAAFDLAIAAGILMTSGQISPELCRDRLIIGELALDGSVRGVPGVLSMMMSAGEQGIGQALVPLDNAEEAGWIEGCETRCIANLSELRPSPQGDGEMRLDADTAAADTGRIIGDERTDRRAESAAPGPAQALVDYADVCGQLHVKRALMICAAGMHNILLIGPPGTGKTMLAKRLPSILPAMSESESLDVTRIYSASGKFADRRQLIRSRPFRMPHHTVSSAGLVGGGGIPKPGEVSLAHRGVLFLDELPEFSRMALEVLRQPMEDRHVTIGRAKAVYRFPAHFLLAASMNPCPCGYWGAETEHQGCICTPLKVAHYRSKISGPLLDRIDLHIEVPRIDYKHLDNSLPQLSSREMKDRVEAAHRIQKERYGADGITFNSELQGRLLREHVKLDEASSLLLQRSFDLLGLSVRAHDRILKIARTIADLEGSRQVTAGHVAEALQYRQLDKKLSPGGM</sequence>
<evidence type="ECO:0000256" key="1">
    <source>
        <dbReference type="ARBA" id="ARBA00006354"/>
    </source>
</evidence>
<dbReference type="KEGG" id="pmq:PM3016_5175"/>
<dbReference type="InterPro" id="IPR027417">
    <property type="entry name" value="P-loop_NTPase"/>
</dbReference>
<dbReference type="Pfam" id="PF01078">
    <property type="entry name" value="Mg_chelatase"/>
    <property type="match status" value="1"/>
</dbReference>
<evidence type="ECO:0000256" key="2">
    <source>
        <dbReference type="ARBA" id="ARBA00022741"/>
    </source>
</evidence>
<name>H6NQ71_9BACL</name>
<gene>
    <name evidence="5" type="ORF">PM3016_5175</name>
</gene>
<dbReference type="InterPro" id="IPR045006">
    <property type="entry name" value="CHLI-like"/>
</dbReference>
<feature type="domain" description="AAA+ ATPase" evidence="4">
    <location>
        <begin position="237"/>
        <end position="422"/>
    </location>
</feature>
<dbReference type="PRINTS" id="PR01657">
    <property type="entry name" value="MCMFAMILY"/>
</dbReference>
<dbReference type="InterPro" id="IPR001208">
    <property type="entry name" value="MCM_dom"/>
</dbReference>
<dbReference type="STRING" id="1116391.PM3016_5175"/>
<dbReference type="SMART" id="SM00382">
    <property type="entry name" value="AAA"/>
    <property type="match status" value="1"/>
</dbReference>
<dbReference type="Gene3D" id="3.30.230.10">
    <property type="match status" value="1"/>
</dbReference>
<proteinExistence type="inferred from homology"/>
<dbReference type="InterPro" id="IPR020568">
    <property type="entry name" value="Ribosomal_Su5_D2-typ_SF"/>
</dbReference>
<evidence type="ECO:0000259" key="4">
    <source>
        <dbReference type="SMART" id="SM00382"/>
    </source>
</evidence>
<dbReference type="SUPFAM" id="SSF54211">
    <property type="entry name" value="Ribosomal protein S5 domain 2-like"/>
    <property type="match status" value="1"/>
</dbReference>
<dbReference type="InterPro" id="IPR003593">
    <property type="entry name" value="AAA+_ATPase"/>
</dbReference>
<keyword evidence="6" id="KW-1185">Reference proteome</keyword>
<reference evidence="5 6" key="1">
    <citation type="journal article" date="2012" name="J. Bacteriol.">
        <title>Complete Genome Sequence of Paenibacillus mucilaginosus 3016, a Bacterium Functional as Microbial Fertilizer.</title>
        <authorList>
            <person name="Ma M."/>
            <person name="Wang Z."/>
            <person name="Li L."/>
            <person name="Jiang X."/>
            <person name="Guan D."/>
            <person name="Cao F."/>
            <person name="Chen H."/>
            <person name="Wang X."/>
            <person name="Shen D."/>
            <person name="Du B."/>
            <person name="Li J."/>
        </authorList>
    </citation>
    <scope>NUCLEOTIDE SEQUENCE [LARGE SCALE GENOMIC DNA]</scope>
    <source>
        <strain evidence="5 6">3016</strain>
    </source>
</reference>
<dbReference type="GO" id="GO:0003677">
    <property type="term" value="F:DNA binding"/>
    <property type="evidence" value="ECO:0007669"/>
    <property type="project" value="InterPro"/>
</dbReference>
<organism evidence="5 6">
    <name type="scientific">Paenibacillus mucilaginosus 3016</name>
    <dbReference type="NCBI Taxonomy" id="1116391"/>
    <lineage>
        <taxon>Bacteria</taxon>
        <taxon>Bacillati</taxon>
        <taxon>Bacillota</taxon>
        <taxon>Bacilli</taxon>
        <taxon>Bacillales</taxon>
        <taxon>Paenibacillaceae</taxon>
        <taxon>Paenibacillus</taxon>
    </lineage>
</organism>
<dbReference type="EMBL" id="CP003235">
    <property type="protein sequence ID" value="AFC31895.1"/>
    <property type="molecule type" value="Genomic_DNA"/>
</dbReference>
<dbReference type="Pfam" id="PF13541">
    <property type="entry name" value="ChlI"/>
    <property type="match status" value="1"/>
</dbReference>
<evidence type="ECO:0000313" key="5">
    <source>
        <dbReference type="EMBL" id="AFC31895.1"/>
    </source>
</evidence>
<accession>H6NQ71</accession>
<keyword evidence="2" id="KW-0547">Nucleotide-binding</keyword>
<dbReference type="GO" id="GO:0005524">
    <property type="term" value="F:ATP binding"/>
    <property type="evidence" value="ECO:0007669"/>
    <property type="project" value="UniProtKB-KW"/>
</dbReference>
<dbReference type="InterPro" id="IPR000523">
    <property type="entry name" value="Mg_chelatse_chII-like_cat_dom"/>
</dbReference>
<dbReference type="Proteomes" id="UP000007523">
    <property type="component" value="Chromosome"/>
</dbReference>
<dbReference type="InterPro" id="IPR014721">
    <property type="entry name" value="Ribsml_uS5_D2-typ_fold_subgr"/>
</dbReference>
<evidence type="ECO:0000313" key="6">
    <source>
        <dbReference type="Proteomes" id="UP000007523"/>
    </source>
</evidence>
<dbReference type="InterPro" id="IPR004482">
    <property type="entry name" value="Mg_chelat-rel"/>
</dbReference>
<dbReference type="AlphaFoldDB" id="H6NQ71"/>
<keyword evidence="3" id="KW-0067">ATP-binding</keyword>
<dbReference type="NCBIfam" id="TIGR00368">
    <property type="entry name" value="YifB family Mg chelatase-like AAA ATPase"/>
    <property type="match status" value="1"/>
</dbReference>
<dbReference type="SUPFAM" id="SSF52540">
    <property type="entry name" value="P-loop containing nucleoside triphosphate hydrolases"/>
    <property type="match status" value="1"/>
</dbReference>
<dbReference type="HOGENOM" id="CLU_026145_1_1_9"/>
<dbReference type="PANTHER" id="PTHR32039">
    <property type="entry name" value="MAGNESIUM-CHELATASE SUBUNIT CHLI"/>
    <property type="match status" value="1"/>
</dbReference>
<dbReference type="PANTHER" id="PTHR32039:SF7">
    <property type="entry name" value="COMPETENCE PROTEIN COMM"/>
    <property type="match status" value="1"/>
</dbReference>
<dbReference type="InterPro" id="IPR025158">
    <property type="entry name" value="Mg_chelat-rel_C"/>
</dbReference>
<dbReference type="Gene3D" id="3.40.50.300">
    <property type="entry name" value="P-loop containing nucleotide triphosphate hydrolases"/>
    <property type="match status" value="1"/>
</dbReference>